<keyword evidence="1" id="KW-0812">Transmembrane</keyword>
<organism evidence="3 4">
    <name type="scientific">Marinilactibacillus piezotolerans</name>
    <dbReference type="NCBI Taxonomy" id="258723"/>
    <lineage>
        <taxon>Bacteria</taxon>
        <taxon>Bacillati</taxon>
        <taxon>Bacillota</taxon>
        <taxon>Bacilli</taxon>
        <taxon>Lactobacillales</taxon>
        <taxon>Carnobacteriaceae</taxon>
        <taxon>Marinilactibacillus</taxon>
    </lineage>
</organism>
<dbReference type="OrthoDB" id="1701659at2"/>
<evidence type="ECO:0000256" key="1">
    <source>
        <dbReference type="SAM" id="Phobius"/>
    </source>
</evidence>
<accession>A0A1I4C4W4</accession>
<reference evidence="4" key="1">
    <citation type="submission" date="2016-10" db="EMBL/GenBank/DDBJ databases">
        <authorList>
            <person name="Varghese N."/>
            <person name="Submissions S."/>
        </authorList>
    </citation>
    <scope>NUCLEOTIDE SEQUENCE [LARGE SCALE GENOMIC DNA]</scope>
    <source>
        <strain evidence="4">DSM 16108</strain>
    </source>
</reference>
<evidence type="ECO:0000313" key="4">
    <source>
        <dbReference type="Proteomes" id="UP000199589"/>
    </source>
</evidence>
<feature type="transmembrane region" description="Helical" evidence="1">
    <location>
        <begin position="119"/>
        <end position="139"/>
    </location>
</feature>
<feature type="domain" description="YobI-like P-loop NTPase" evidence="2">
    <location>
        <begin position="2"/>
        <end position="388"/>
    </location>
</feature>
<gene>
    <name evidence="3" type="ORF">SAMN04488569_10961</name>
</gene>
<feature type="transmembrane region" description="Helical" evidence="1">
    <location>
        <begin position="162"/>
        <end position="182"/>
    </location>
</feature>
<dbReference type="InterPro" id="IPR048428">
    <property type="entry name" value="YobI-NTPase"/>
</dbReference>
<dbReference type="Pfam" id="PF20693">
    <property type="entry name" value="YobI-ATPase"/>
    <property type="match status" value="1"/>
</dbReference>
<evidence type="ECO:0000259" key="2">
    <source>
        <dbReference type="Pfam" id="PF20693"/>
    </source>
</evidence>
<evidence type="ECO:0000313" key="3">
    <source>
        <dbReference type="EMBL" id="SFK75161.1"/>
    </source>
</evidence>
<keyword evidence="4" id="KW-1185">Reference proteome</keyword>
<protein>
    <recommendedName>
        <fullName evidence="2">YobI-like P-loop NTPase domain-containing protein</fullName>
    </recommendedName>
</protein>
<keyword evidence="1" id="KW-0472">Membrane</keyword>
<keyword evidence="1" id="KW-1133">Transmembrane helix</keyword>
<name>A0A1I4C4W4_9LACT</name>
<dbReference type="Proteomes" id="UP000199589">
    <property type="component" value="Unassembled WGS sequence"/>
</dbReference>
<proteinExistence type="predicted"/>
<dbReference type="AlphaFoldDB" id="A0A1I4C4W4"/>
<dbReference type="EMBL" id="FOSJ01000096">
    <property type="protein sequence ID" value="SFK75161.1"/>
    <property type="molecule type" value="Genomic_DNA"/>
</dbReference>
<sequence length="854" mass="99491">MMEDDSIYNVGLTGPYGAGKSSIIESYKTENEQMKFIHVALGKYDTIDDDSNSLVLNQQEVTPEMKSVNQKISEAPTQPFKEFKEIEGKIINQLLHQVNVKNVPQAFTKVKKNNSVRKIIVWAIIVPLVLAFSIFLLRFDDWAAFVQINHMNLLYRTINPSLRVFAAAALLGLIGYLTYVFGSAQINRSLIRKVSIRGNEIELFKNSENSFFDEHLNEVIYLFENSGADVIVFEDLDRFGSTDVFRKLRELNQLINKRKQDDLAGKDTHKKLVFLYLIKDDIFVSKDRTKFFDLIIPVVPTVSSSNSFNKMMEIFGSIKEIDRTFLRNLSFYIDDMRLIKNIFNEYTIYDSEINTSSLDQNKLLGMVTYKNIFPRDFSQLQYGKGFIYSILNNKRDTYDQEKSIIDSEIFNLESELEELESSSLVSFDRLKETHLTTESILVDGESEDTYPTRMEYVRKVLEGKNLSKVKLKKYQNYSNLYTKSSEPISLESLLKKMGDTPEYQQDKKIVEDIKNGKKVIVSSKIQDLKIKKKQVETQPLSEVFDSNHFEKELQGHEDIKNSGYYDLILFLLSNGYIDENYEDYMNYFYPNDLKREDKLFVRNLLSSSKGDPSKKLRNIESLIEILKNEDYKKVGILNFSLSEYIIDKKMENQFSTILSVARQNHNYKFVLDLYENLLKYNDEKGTENILFFTVTLFSTWKNFLSYAIKKYENKGISEERDNLLKDLVFDGLIYLNSDNEAYEKENSILVEFINQNSSLLENVSEATWNQFSENGITKLEKMEIKLTKINHEQMYNKLFKSIIKNDLYEFNYENIEEIALFEGIVPDRSGIGKFKHESLTRLMNSENSQVHNPV</sequence>